<organism evidence="1 2">
    <name type="scientific">Candidatus Kaiserbacteria bacterium RIFOXYD1_FULL_42_15</name>
    <dbReference type="NCBI Taxonomy" id="1798532"/>
    <lineage>
        <taxon>Bacteria</taxon>
        <taxon>Candidatus Kaiseribacteriota</taxon>
    </lineage>
</organism>
<name>A0A1F6FSB3_9BACT</name>
<evidence type="ECO:0000313" key="1">
    <source>
        <dbReference type="EMBL" id="OGG88751.1"/>
    </source>
</evidence>
<sequence>MAKKAVSPSITKGQAGKFADLLTTALAKSGLPSDGTQRVLEQHGAALAVAFIGLVSERVDATAKVICRTVAVDRTLSPEAAIAATGRRQYVTAGVLASMPPGEGETAVIEFIPLEKWMSDEKVDAKLAEYGLVAADPYALAAFSVVEPAFADDRPCFTHWQDADGKWCSAAFGVWGDERCVGVYQFSIDWSGRWWATGVRK</sequence>
<dbReference type="EMBL" id="MFMT01000014">
    <property type="protein sequence ID" value="OGG88751.1"/>
    <property type="molecule type" value="Genomic_DNA"/>
</dbReference>
<accession>A0A1F6FSB3</accession>
<protein>
    <submittedName>
        <fullName evidence="1">Uncharacterized protein</fullName>
    </submittedName>
</protein>
<proteinExistence type="predicted"/>
<dbReference type="AlphaFoldDB" id="A0A1F6FSB3"/>
<reference evidence="1 2" key="1">
    <citation type="journal article" date="2016" name="Nat. Commun.">
        <title>Thousands of microbial genomes shed light on interconnected biogeochemical processes in an aquifer system.</title>
        <authorList>
            <person name="Anantharaman K."/>
            <person name="Brown C.T."/>
            <person name="Hug L.A."/>
            <person name="Sharon I."/>
            <person name="Castelle C.J."/>
            <person name="Probst A.J."/>
            <person name="Thomas B.C."/>
            <person name="Singh A."/>
            <person name="Wilkins M.J."/>
            <person name="Karaoz U."/>
            <person name="Brodie E.L."/>
            <person name="Williams K.H."/>
            <person name="Hubbard S.S."/>
            <person name="Banfield J.F."/>
        </authorList>
    </citation>
    <scope>NUCLEOTIDE SEQUENCE [LARGE SCALE GENOMIC DNA]</scope>
</reference>
<evidence type="ECO:0000313" key="2">
    <source>
        <dbReference type="Proteomes" id="UP000179230"/>
    </source>
</evidence>
<gene>
    <name evidence="1" type="ORF">A2592_02675</name>
</gene>
<dbReference type="Proteomes" id="UP000179230">
    <property type="component" value="Unassembled WGS sequence"/>
</dbReference>
<comment type="caution">
    <text evidence="1">The sequence shown here is derived from an EMBL/GenBank/DDBJ whole genome shotgun (WGS) entry which is preliminary data.</text>
</comment>